<proteinExistence type="predicted"/>
<gene>
    <name evidence="1" type="ORF">MENT_LOCUS59522</name>
</gene>
<accession>A0A6V7Y2B4</accession>
<evidence type="ECO:0000313" key="2">
    <source>
        <dbReference type="Proteomes" id="UP000580250"/>
    </source>
</evidence>
<dbReference type="EMBL" id="CAJEWN010002890">
    <property type="protein sequence ID" value="CAD2205692.1"/>
    <property type="molecule type" value="Genomic_DNA"/>
</dbReference>
<reference evidence="1 2" key="1">
    <citation type="submission" date="2020-08" db="EMBL/GenBank/DDBJ databases">
        <authorList>
            <person name="Koutsovoulos G."/>
            <person name="Danchin GJ E."/>
        </authorList>
    </citation>
    <scope>NUCLEOTIDE SEQUENCE [LARGE SCALE GENOMIC DNA]</scope>
</reference>
<dbReference type="Proteomes" id="UP000580250">
    <property type="component" value="Unassembled WGS sequence"/>
</dbReference>
<name>A0A6V7Y2B4_MELEN</name>
<protein>
    <submittedName>
        <fullName evidence="1">Uncharacterized protein</fullName>
    </submittedName>
</protein>
<comment type="caution">
    <text evidence="1">The sequence shown here is derived from an EMBL/GenBank/DDBJ whole genome shotgun (WGS) entry which is preliminary data.</text>
</comment>
<dbReference type="AlphaFoldDB" id="A0A6V7Y2B4"/>
<organism evidence="1 2">
    <name type="scientific">Meloidogyne enterolobii</name>
    <name type="common">Root-knot nematode worm</name>
    <name type="synonym">Meloidogyne mayaguensis</name>
    <dbReference type="NCBI Taxonomy" id="390850"/>
    <lineage>
        <taxon>Eukaryota</taxon>
        <taxon>Metazoa</taxon>
        <taxon>Ecdysozoa</taxon>
        <taxon>Nematoda</taxon>
        <taxon>Chromadorea</taxon>
        <taxon>Rhabditida</taxon>
        <taxon>Tylenchina</taxon>
        <taxon>Tylenchomorpha</taxon>
        <taxon>Tylenchoidea</taxon>
        <taxon>Meloidogynidae</taxon>
        <taxon>Meloidogyninae</taxon>
        <taxon>Meloidogyne</taxon>
    </lineage>
</organism>
<evidence type="ECO:0000313" key="1">
    <source>
        <dbReference type="EMBL" id="CAD2205692.1"/>
    </source>
</evidence>
<sequence>MDGKAEQHRRRREERIFAPDLRVHTRRVRRPIKKDDIGPPLPLHCLVTKQRVEVHEIEMKNMGEKESVKENENKELENV</sequence>